<keyword evidence="8" id="KW-1171">Viral genome ejection through host cell envelope</keyword>
<dbReference type="GeneID" id="22112677"/>
<comment type="function">
    <text evidence="1">Forms the portal vertex of the capsid. This portal plays critical roles in head assembly, genome packaging, neck/tail attachment, and genome ejection. The portal protein multimerizes as a single ring-shaped homododecamer arranged around a central channel.</text>
</comment>
<evidence type="ECO:0000313" key="12">
    <source>
        <dbReference type="EMBL" id="AGF91715.1"/>
    </source>
</evidence>
<evidence type="ECO:0000313" key="14">
    <source>
        <dbReference type="Proteomes" id="UP000030043"/>
    </source>
</evidence>
<proteinExistence type="predicted"/>
<gene>
    <name evidence="13" type="ORF">S-CBP4_0023</name>
    <name evidence="12" type="ORF">SVPG_00032</name>
</gene>
<reference evidence="12 15" key="1">
    <citation type="submission" date="2010-11" db="EMBL/GenBank/DDBJ databases">
        <title>The Genome Sequence of Synechococcus phage S-CBP4.</title>
        <authorList>
            <consortium name="The Broad Institute Genome Sequencing Platform"/>
            <person name="Henn M.R."/>
            <person name="Chen F."/>
            <person name="Wang K."/>
            <person name="Levin J."/>
            <person name="Malboeuf C."/>
            <person name="Casali M."/>
            <person name="Russ C."/>
            <person name="Lennon N."/>
            <person name="Chapman S.B."/>
            <person name="Erlich R."/>
            <person name="Young S.K."/>
            <person name="Yandava C."/>
            <person name="Zeng Q."/>
            <person name="Alvarado L."/>
            <person name="Anderson S."/>
            <person name="Berlin A."/>
            <person name="Chen Z."/>
            <person name="Freedman E."/>
            <person name="Gellesch M."/>
            <person name="Goldberg J."/>
            <person name="Green L."/>
            <person name="Griggs A."/>
            <person name="Gujja S."/>
            <person name="Heilman E.R."/>
            <person name="Heiman D."/>
            <person name="Hollinger A."/>
            <person name="Howarth C."/>
            <person name="Larson L."/>
            <person name="Mehta T."/>
            <person name="Pearson M."/>
            <person name="Roberts A."/>
            <person name="Ryan E."/>
            <person name="Saif S."/>
            <person name="Shea T."/>
            <person name="Shenoy N."/>
            <person name="Sisk P."/>
            <person name="Stolte C."/>
            <person name="Sykes S."/>
            <person name="White J."/>
            <person name="Haas B."/>
            <person name="Nusbaum C."/>
            <person name="Birren B."/>
        </authorList>
    </citation>
    <scope>NUCLEOTIDE SEQUENCE [LARGE SCALE GENOMIC DNA]</scope>
    <source>
        <strain evidence="12 15">S-CBP4</strain>
    </source>
</reference>
<feature type="compositionally biased region" description="Polar residues" evidence="11">
    <location>
        <begin position="505"/>
        <end position="524"/>
    </location>
</feature>
<comment type="subcellular location">
    <subcellularLocation>
        <location evidence="2">Virion</location>
    </subcellularLocation>
</comment>
<feature type="compositionally biased region" description="Low complexity" evidence="11">
    <location>
        <begin position="483"/>
        <end position="496"/>
    </location>
</feature>
<evidence type="ECO:0000256" key="10">
    <source>
        <dbReference type="ARBA" id="ARBA00023296"/>
    </source>
</evidence>
<evidence type="ECO:0000256" key="6">
    <source>
        <dbReference type="ARBA" id="ARBA00022844"/>
    </source>
</evidence>
<dbReference type="Pfam" id="PF12236">
    <property type="entry name" value="Head-tail_con"/>
    <property type="match status" value="1"/>
</dbReference>
<organism evidence="12 15">
    <name type="scientific">Synechococcus phage S-CBP4</name>
    <dbReference type="NCBI Taxonomy" id="754059"/>
    <lineage>
        <taxon>Viruses</taxon>
        <taxon>Duplodnaviria</taxon>
        <taxon>Heunggongvirae</taxon>
        <taxon>Uroviricota</taxon>
        <taxon>Caudoviricetes</taxon>
        <taxon>Autographivirales</taxon>
        <taxon>Sechaudvirinae</taxon>
        <taxon>Poseidonvirus</taxon>
        <taxon>Poseidonvirus SCBP4</taxon>
    </lineage>
</organism>
<evidence type="ECO:0000256" key="5">
    <source>
        <dbReference type="ARBA" id="ARBA00022612"/>
    </source>
</evidence>
<protein>
    <submittedName>
        <fullName evidence="12">Head-tail connector protein</fullName>
    </submittedName>
    <submittedName>
        <fullName evidence="13">Head-to-tail connector (Portal)</fullName>
    </submittedName>
</protein>
<dbReference type="RefSeq" id="YP_009103792.1">
    <property type="nucleotide sequence ID" value="NC_025464.1"/>
</dbReference>
<dbReference type="OrthoDB" id="5112at10239"/>
<evidence type="ECO:0000256" key="11">
    <source>
        <dbReference type="SAM" id="MobiDB-lite"/>
    </source>
</evidence>
<keyword evidence="5" id="KW-1188">Viral release from host cell</keyword>
<evidence type="ECO:0000256" key="7">
    <source>
        <dbReference type="ARBA" id="ARBA00022950"/>
    </source>
</evidence>
<keyword evidence="9" id="KW-0231">Viral genome packaging</keyword>
<keyword evidence="6" id="KW-0946">Virion</keyword>
<reference evidence="14" key="2">
    <citation type="submission" date="2012-12" db="EMBL/GenBank/DDBJ databases">
        <title>Genomics of marine cyanopodoviruses.</title>
        <authorList>
            <person name="Huang S."/>
            <person name="Chen F."/>
        </authorList>
    </citation>
    <scope>NUCLEOTIDE SEQUENCE [LARGE SCALE GENOMIC DNA]</scope>
</reference>
<evidence type="ECO:0000256" key="2">
    <source>
        <dbReference type="ARBA" id="ARBA00004328"/>
    </source>
</evidence>
<evidence type="ECO:0000313" key="13">
    <source>
        <dbReference type="EMBL" id="AGK86630.1"/>
    </source>
</evidence>
<evidence type="ECO:0000256" key="3">
    <source>
        <dbReference type="ARBA" id="ARBA00022470"/>
    </source>
</evidence>
<dbReference type="GO" id="GO:0099002">
    <property type="term" value="P:symbiont genome ejection through host cell envelope, short tail mechanism"/>
    <property type="evidence" value="ECO:0007669"/>
    <property type="project" value="UniProtKB-KW"/>
</dbReference>
<dbReference type="Proteomes" id="UP000030043">
    <property type="component" value="Segment"/>
</dbReference>
<keyword evidence="3" id="KW-1244">Viral short tail ejection system</keyword>
<name>M1PL87_9CAUD</name>
<dbReference type="Proteomes" id="UP000297198">
    <property type="component" value="Segment"/>
</dbReference>
<evidence type="ECO:0000256" key="9">
    <source>
        <dbReference type="ARBA" id="ARBA00023219"/>
    </source>
</evidence>
<evidence type="ECO:0000313" key="15">
    <source>
        <dbReference type="Proteomes" id="UP000297198"/>
    </source>
</evidence>
<sequence length="524" mass="57750">MSAKQRYDFLTGDRNQYLTVARRASDLTLPYLIRDDDDFTKQAQPLPSPWQSVGAKGVVTLSSKLMLALLPPQTSFFKLQVDESMLGQYDPRIKSELDLAFAKIERTIMEAIAASDDRVILHQALKHLVVGGNALVFMGKDGLRLYPLNRYVVDRDGDGNVIEIVTKERISKQLLGDLLPDEPKPNTPGNDEADAYRDEVDVYTHVKRDNNRFVWHQEVYDKIVPKSFGKAPIDASPWIALRFNTVDGECYGRGRVEEFLGDLKSLEALTQALVEGSAAAAKVVFVVSPSSTTKPSTLAAAGNGAIVQGRPDDIGVVQVGKTADFRTAYEMSAQLERRLSEAFLIMNVRNSERTTAEEVRMTQLELEAQLGGLFSMLTVDFLVPYLNRKLSVYQKTGDIPRIPKGLVRPAIVAGINAIGRGQDRESLGAFLMTIAQTMGPEAIQTYVNPEEVIKRLAAAQGIDVLNLVRSMQEVQAEQQAAMQQQQQLELTKQAGQLASAPVNDPSKNPQLNGQQPTEAQPPQG</sequence>
<dbReference type="GO" id="GO:0044423">
    <property type="term" value="C:virion component"/>
    <property type="evidence" value="ECO:0007669"/>
    <property type="project" value="UniProtKB-KW"/>
</dbReference>
<keyword evidence="15" id="KW-1185">Reference proteome</keyword>
<dbReference type="KEGG" id="vg:22112677"/>
<evidence type="ECO:0000256" key="4">
    <source>
        <dbReference type="ARBA" id="ARBA00022595"/>
    </source>
</evidence>
<keyword evidence="10" id="KW-1160">Virus entry into host cell</keyword>
<accession>M1PL87</accession>
<reference evidence="13 14" key="3">
    <citation type="journal article" date="2015" name="PLoS ONE">
        <title>Comparative Genomic and Phylogenomic Analyses Reveal a Conserved Core Genome Shared by Estuarine and Oceanic Cyanopodoviruses.</title>
        <authorList>
            <person name="Huang S."/>
            <person name="Zhang S."/>
            <person name="Jiao N."/>
            <person name="Chen F."/>
        </authorList>
    </citation>
    <scope>NUCLEOTIDE SEQUENCE [LARGE SCALE GENOMIC DNA]</scope>
</reference>
<feature type="region of interest" description="Disordered" evidence="11">
    <location>
        <begin position="483"/>
        <end position="524"/>
    </location>
</feature>
<dbReference type="InterPro" id="IPR020991">
    <property type="entry name" value="Connector_podovirus"/>
</dbReference>
<dbReference type="EMBL" id="KC310804">
    <property type="protein sequence ID" value="AGK86630.1"/>
    <property type="molecule type" value="Genomic_DNA"/>
</dbReference>
<evidence type="ECO:0000256" key="1">
    <source>
        <dbReference type="ARBA" id="ARBA00003421"/>
    </source>
</evidence>
<keyword evidence="7" id="KW-0118">Viral capsid assembly</keyword>
<keyword evidence="4" id="KW-1162">Viral penetration into host cytoplasm</keyword>
<evidence type="ECO:0000256" key="8">
    <source>
        <dbReference type="ARBA" id="ARBA00023009"/>
    </source>
</evidence>
<dbReference type="EMBL" id="HM559717">
    <property type="protein sequence ID" value="AGF91715.1"/>
    <property type="molecule type" value="Genomic_DNA"/>
</dbReference>